<dbReference type="AlphaFoldDB" id="A0A8A6W563"/>
<keyword evidence="1" id="KW-0812">Transmembrane</keyword>
<protein>
    <submittedName>
        <fullName evidence="2">Uncharacterized protein</fullName>
    </submittedName>
</protein>
<evidence type="ECO:0000256" key="1">
    <source>
        <dbReference type="SAM" id="Phobius"/>
    </source>
</evidence>
<keyword evidence="1" id="KW-0472">Membrane</keyword>
<feature type="transmembrane region" description="Helical" evidence="1">
    <location>
        <begin position="115"/>
        <end position="135"/>
    </location>
</feature>
<feature type="transmembrane region" description="Helical" evidence="1">
    <location>
        <begin position="141"/>
        <end position="163"/>
    </location>
</feature>
<proteinExistence type="predicted"/>
<organism evidence="2">
    <name type="scientific">Rhodococcus sp. B2</name>
    <dbReference type="NCBI Taxonomy" id="1185468"/>
    <lineage>
        <taxon>Bacteria</taxon>
        <taxon>Bacillati</taxon>
        <taxon>Actinomycetota</taxon>
        <taxon>Actinomycetes</taxon>
        <taxon>Mycobacteriales</taxon>
        <taxon>Nocardiaceae</taxon>
        <taxon>Rhodococcus</taxon>
    </lineage>
</organism>
<sequence length="221" mass="24185">MHNVTAEDLFDEDSYNGTVGPFATAADAHRWWSARTAALACLAGQHGAPTVRFDPHPLPSWLYPPCDGSATYRPWADRITLHYRHTPADELDLAVVDGMLWHALGHRAQRRVRRLLHLLGAAVTTVGLTLAGVSAQTGEPYPALIAGAALWALCAAAWIAAVLRTNQHTETDADEYALVHGGPRPILAYLRRSAESVTGDHPRLQRLRRHLWNRSTLSAGS</sequence>
<evidence type="ECO:0000313" key="2">
    <source>
        <dbReference type="EMBL" id="QTK22455.1"/>
    </source>
</evidence>
<reference evidence="2" key="1">
    <citation type="submission" date="2020-12" db="EMBL/GenBank/DDBJ databases">
        <authorList>
            <person name="Liu H."/>
        </authorList>
    </citation>
    <scope>NUCLEOTIDE SEQUENCE</scope>
    <source>
        <strain evidence="2">B2</strain>
    </source>
</reference>
<keyword evidence="1" id="KW-1133">Transmembrane helix</keyword>
<accession>A0A8A6W563</accession>
<name>A0A8A6W563_9NOCA</name>
<dbReference type="EMBL" id="MW378985">
    <property type="protein sequence ID" value="QTK22455.1"/>
    <property type="molecule type" value="Genomic_DNA"/>
</dbReference>
<reference evidence="2" key="2">
    <citation type="journal article" name="Microb. Cell Fact.">
        <title>A bifunctional enzyme belonging to cytochrome P450 family involved in the O-dealkylation and N-dealkoxymethylation toward chloroacetanilide herbicides in Rhodococcus sp. B2.</title>
        <authorList>
            <person name="Liu H.M."/>
            <person name="Yuan M."/>
            <person name="Liu A.M."/>
            <person name="Ren L."/>
            <person name="Zhu G.P."/>
            <person name="Sun L.N."/>
        </authorList>
    </citation>
    <scope>NUCLEOTIDE SEQUENCE</scope>
    <source>
        <strain evidence="2">B2</strain>
    </source>
</reference>